<dbReference type="OrthoDB" id="5514242at2"/>
<reference evidence="1 2" key="1">
    <citation type="submission" date="2013-05" db="EMBL/GenBank/DDBJ databases">
        <title>Genome assembly of Chondromyces apiculatus DSM 436.</title>
        <authorList>
            <person name="Sharma G."/>
            <person name="Khatri I."/>
            <person name="Kaur C."/>
            <person name="Mayilraj S."/>
            <person name="Subramanian S."/>
        </authorList>
    </citation>
    <scope>NUCLEOTIDE SEQUENCE [LARGE SCALE GENOMIC DNA]</scope>
    <source>
        <strain evidence="1 2">DSM 436</strain>
    </source>
</reference>
<gene>
    <name evidence="1" type="ORF">CAP_0382</name>
</gene>
<evidence type="ECO:0000313" key="2">
    <source>
        <dbReference type="Proteomes" id="UP000019678"/>
    </source>
</evidence>
<dbReference type="STRING" id="1192034.CAP_0382"/>
<proteinExistence type="predicted"/>
<protein>
    <recommendedName>
        <fullName evidence="3">SCP2 domain-containing protein</fullName>
    </recommendedName>
</protein>
<accession>A0A017SUJ7</accession>
<dbReference type="Proteomes" id="UP000019678">
    <property type="component" value="Unassembled WGS sequence"/>
</dbReference>
<sequence>MQPIVDLAPGAEDNLLAVRLGELIRDNLARHPKRRAGLRAFRASVLVVAQDTGVSMTMRFDHGRLTVHDGAIGIPTVTFCGDEAVLLRLPQIAFHRRVALPVLGVRHPHAAAPLREVMVQIARGDLKIYGLLTHLGLVLALLHLVSRPGADR</sequence>
<dbReference type="EMBL" id="ASRX01000103">
    <property type="protein sequence ID" value="EYF00629.1"/>
    <property type="molecule type" value="Genomic_DNA"/>
</dbReference>
<dbReference type="RefSeq" id="WP_044250775.1">
    <property type="nucleotide sequence ID" value="NZ_ASRX01000103.1"/>
</dbReference>
<dbReference type="AlphaFoldDB" id="A0A017SUJ7"/>
<evidence type="ECO:0000313" key="1">
    <source>
        <dbReference type="EMBL" id="EYF00629.1"/>
    </source>
</evidence>
<keyword evidence="2" id="KW-1185">Reference proteome</keyword>
<evidence type="ECO:0008006" key="3">
    <source>
        <dbReference type="Google" id="ProtNLM"/>
    </source>
</evidence>
<name>A0A017SUJ7_9BACT</name>
<comment type="caution">
    <text evidence="1">The sequence shown here is derived from an EMBL/GenBank/DDBJ whole genome shotgun (WGS) entry which is preliminary data.</text>
</comment>
<organism evidence="1 2">
    <name type="scientific">Chondromyces apiculatus DSM 436</name>
    <dbReference type="NCBI Taxonomy" id="1192034"/>
    <lineage>
        <taxon>Bacteria</taxon>
        <taxon>Pseudomonadati</taxon>
        <taxon>Myxococcota</taxon>
        <taxon>Polyangia</taxon>
        <taxon>Polyangiales</taxon>
        <taxon>Polyangiaceae</taxon>
        <taxon>Chondromyces</taxon>
    </lineage>
</organism>